<reference evidence="9" key="1">
    <citation type="submission" date="2016-11" db="EMBL/GenBank/DDBJ databases">
        <authorList>
            <person name="Varghese N."/>
            <person name="Submissions S."/>
        </authorList>
    </citation>
    <scope>NUCLEOTIDE SEQUENCE [LARGE SCALE GENOMIC DNA]</scope>
    <source>
        <strain evidence="9">DSM 22623</strain>
    </source>
</reference>
<evidence type="ECO:0000256" key="1">
    <source>
        <dbReference type="ARBA" id="ARBA00022737"/>
    </source>
</evidence>
<feature type="repeat" description="TPR" evidence="6">
    <location>
        <begin position="306"/>
        <end position="339"/>
    </location>
</feature>
<dbReference type="Pfam" id="PF07719">
    <property type="entry name" value="TPR_2"/>
    <property type="match status" value="1"/>
</dbReference>
<dbReference type="AlphaFoldDB" id="A0A1M6HDB2"/>
<dbReference type="InterPro" id="IPR019734">
    <property type="entry name" value="TPR_rpt"/>
</dbReference>
<dbReference type="OrthoDB" id="9779074at2"/>
<dbReference type="Proteomes" id="UP000184432">
    <property type="component" value="Unassembled WGS sequence"/>
</dbReference>
<keyword evidence="3" id="KW-0805">Transcription regulation</keyword>
<keyword evidence="2 6" id="KW-0802">TPR repeat</keyword>
<dbReference type="PANTHER" id="PTHR43280:SF2">
    <property type="entry name" value="HTH-TYPE TRANSCRIPTIONAL REGULATOR EXSA"/>
    <property type="match status" value="1"/>
</dbReference>
<dbReference type="GO" id="GO:0003700">
    <property type="term" value="F:DNA-binding transcription factor activity"/>
    <property type="evidence" value="ECO:0007669"/>
    <property type="project" value="InterPro"/>
</dbReference>
<dbReference type="SMART" id="SM00028">
    <property type="entry name" value="TPR"/>
    <property type="match status" value="2"/>
</dbReference>
<dbReference type="SMART" id="SM00342">
    <property type="entry name" value="HTH_ARAC"/>
    <property type="match status" value="1"/>
</dbReference>
<dbReference type="Pfam" id="PF12833">
    <property type="entry name" value="HTH_18"/>
    <property type="match status" value="1"/>
</dbReference>
<evidence type="ECO:0000256" key="3">
    <source>
        <dbReference type="ARBA" id="ARBA00023015"/>
    </source>
</evidence>
<dbReference type="SUPFAM" id="SSF48452">
    <property type="entry name" value="TPR-like"/>
    <property type="match status" value="1"/>
</dbReference>
<dbReference type="PANTHER" id="PTHR43280">
    <property type="entry name" value="ARAC-FAMILY TRANSCRIPTIONAL REGULATOR"/>
    <property type="match status" value="1"/>
</dbReference>
<dbReference type="InterPro" id="IPR018060">
    <property type="entry name" value="HTH_AraC"/>
</dbReference>
<dbReference type="RefSeq" id="WP_084549569.1">
    <property type="nucleotide sequence ID" value="NZ_FQYP01000006.1"/>
</dbReference>
<dbReference type="PROSITE" id="PS50005">
    <property type="entry name" value="TPR"/>
    <property type="match status" value="1"/>
</dbReference>
<evidence type="ECO:0000313" key="9">
    <source>
        <dbReference type="Proteomes" id="UP000184432"/>
    </source>
</evidence>
<evidence type="ECO:0000256" key="4">
    <source>
        <dbReference type="ARBA" id="ARBA00023125"/>
    </source>
</evidence>
<dbReference type="InterPro" id="IPR011990">
    <property type="entry name" value="TPR-like_helical_dom_sf"/>
</dbReference>
<dbReference type="GO" id="GO:0043565">
    <property type="term" value="F:sequence-specific DNA binding"/>
    <property type="evidence" value="ECO:0007669"/>
    <property type="project" value="InterPro"/>
</dbReference>
<dbReference type="SUPFAM" id="SSF46689">
    <property type="entry name" value="Homeodomain-like"/>
    <property type="match status" value="1"/>
</dbReference>
<keyword evidence="5" id="KW-0804">Transcription</keyword>
<name>A0A1M6HDB2_9FLAO</name>
<protein>
    <submittedName>
        <fullName evidence="8">Transcriptional regulator, AraC family</fullName>
    </submittedName>
</protein>
<proteinExistence type="predicted"/>
<dbReference type="Gene3D" id="3.40.50.10070">
    <property type="entry name" value="TolB, N-terminal domain"/>
    <property type="match status" value="1"/>
</dbReference>
<dbReference type="PROSITE" id="PS01124">
    <property type="entry name" value="HTH_ARAC_FAMILY_2"/>
    <property type="match status" value="1"/>
</dbReference>
<evidence type="ECO:0000259" key="7">
    <source>
        <dbReference type="PROSITE" id="PS01124"/>
    </source>
</evidence>
<dbReference type="Gene3D" id="1.10.10.60">
    <property type="entry name" value="Homeodomain-like"/>
    <property type="match status" value="1"/>
</dbReference>
<sequence>MNLSNTNISSIDKSIVVLPFKNLSGDTSYEYFSDGITEEIINALTKIDGLKVTARTSSFTFKNKPTDIRIIGNELGVTNAVEGSIRIAKERIRISAQLTRTDTGFLLWSEKFDRELNDVFELQDEISLLIADKIRENFGHIEIDETLSTVRTQNLTAYQLYLKGRYFQLTWNLPNIEKAIGFYQKAADFDASYADPVIAIGWCYAINASWGHMDRDDGLKKANEFLDRGLAMNPESYTGYFARATIHFWGNWQFEKGYHDLQSCFKINSHFSEGMEALAELYTAAGFFYRALEQTERILKINPLSPNHYYTQGNIHYLQGDYETALNSFENSLKLDNSFALSRHLKVACLLFLKQKGIMLTYAKSFLNDDFVTMINAIYEAVHHQKIPEYDEALVSENLNLMVYWDFYYLVHCQKTDLALEHFEKMVDERIGQIINFQFDPFLEPIRGTKVFKELRDSVFKGIEATTFSVETSKTDNIPSFTQKESDEFKNELDQVLIGKEAFLWPELSLRSLAEELAIHPNRLSKLINDGLQTNFTELVNGKRLEYFKKIALLPENNHLTLLGLAYESGFNSKTVFNTYFKKVEGMTPKQWLKNNA</sequence>
<keyword evidence="9" id="KW-1185">Reference proteome</keyword>
<dbReference type="InterPro" id="IPR009057">
    <property type="entry name" value="Homeodomain-like_sf"/>
</dbReference>
<organism evidence="8 9">
    <name type="scientific">Aquimarina spongiae</name>
    <dbReference type="NCBI Taxonomy" id="570521"/>
    <lineage>
        <taxon>Bacteria</taxon>
        <taxon>Pseudomonadati</taxon>
        <taxon>Bacteroidota</taxon>
        <taxon>Flavobacteriia</taxon>
        <taxon>Flavobacteriales</taxon>
        <taxon>Flavobacteriaceae</taxon>
        <taxon>Aquimarina</taxon>
    </lineage>
</organism>
<evidence type="ECO:0000256" key="6">
    <source>
        <dbReference type="PROSITE-ProRule" id="PRU00339"/>
    </source>
</evidence>
<feature type="domain" description="HTH araC/xylS-type" evidence="7">
    <location>
        <begin position="494"/>
        <end position="595"/>
    </location>
</feature>
<dbReference type="InterPro" id="IPR013105">
    <property type="entry name" value="TPR_2"/>
</dbReference>
<dbReference type="EMBL" id="FQYP01000006">
    <property type="protein sequence ID" value="SHJ20151.1"/>
    <property type="molecule type" value="Genomic_DNA"/>
</dbReference>
<evidence type="ECO:0000256" key="5">
    <source>
        <dbReference type="ARBA" id="ARBA00023163"/>
    </source>
</evidence>
<dbReference type="STRING" id="570521.SAMN04488508_106220"/>
<dbReference type="Gene3D" id="1.25.40.10">
    <property type="entry name" value="Tetratricopeptide repeat domain"/>
    <property type="match status" value="1"/>
</dbReference>
<accession>A0A1M6HDB2</accession>
<evidence type="ECO:0000313" key="8">
    <source>
        <dbReference type="EMBL" id="SHJ20151.1"/>
    </source>
</evidence>
<keyword evidence="4" id="KW-0238">DNA-binding</keyword>
<keyword evidence="1" id="KW-0677">Repeat</keyword>
<evidence type="ECO:0000256" key="2">
    <source>
        <dbReference type="ARBA" id="ARBA00022803"/>
    </source>
</evidence>
<gene>
    <name evidence="8" type="ORF">SAMN04488508_106220</name>
</gene>